<dbReference type="Proteomes" id="UP000789390">
    <property type="component" value="Unassembled WGS sequence"/>
</dbReference>
<keyword evidence="4" id="KW-1185">Reference proteome</keyword>
<feature type="compositionally biased region" description="Pro residues" evidence="2">
    <location>
        <begin position="39"/>
        <end position="52"/>
    </location>
</feature>
<organism evidence="3 4">
    <name type="scientific">Daphnia galeata</name>
    <dbReference type="NCBI Taxonomy" id="27404"/>
    <lineage>
        <taxon>Eukaryota</taxon>
        <taxon>Metazoa</taxon>
        <taxon>Ecdysozoa</taxon>
        <taxon>Arthropoda</taxon>
        <taxon>Crustacea</taxon>
        <taxon>Branchiopoda</taxon>
        <taxon>Diplostraca</taxon>
        <taxon>Cladocera</taxon>
        <taxon>Anomopoda</taxon>
        <taxon>Daphniidae</taxon>
        <taxon>Daphnia</taxon>
    </lineage>
</organism>
<dbReference type="PANTHER" id="PTHR46949:SF1">
    <property type="entry name" value="AT07979P2"/>
    <property type="match status" value="1"/>
</dbReference>
<sequence length="157" mass="17185">MSLPGLPVPKNLTSFLANPPKQTSKAPTVSQGKASRPLPRTPPREPPPPPPTTSLGRKPSTLDTKLSILKKEMSGLRQIDMQLMNQLWSLQQSIQDLKCMMSASDLSPQSAVDPWELNHQQNNEEFYHSPYRLGAVNENDHVSSSTSSISSGSGEKP</sequence>
<dbReference type="InterPro" id="IPR039499">
    <property type="entry name" value="LURA1/LRA25"/>
</dbReference>
<dbReference type="Pfam" id="PF14854">
    <property type="entry name" value="LURAP"/>
    <property type="match status" value="1"/>
</dbReference>
<proteinExistence type="inferred from homology"/>
<dbReference type="OrthoDB" id="1681166at2759"/>
<evidence type="ECO:0000313" key="3">
    <source>
        <dbReference type="EMBL" id="CAH0109734.1"/>
    </source>
</evidence>
<evidence type="ECO:0000256" key="2">
    <source>
        <dbReference type="SAM" id="MobiDB-lite"/>
    </source>
</evidence>
<dbReference type="AlphaFoldDB" id="A0A8J2RZ06"/>
<name>A0A8J2RZ06_9CRUS</name>
<evidence type="ECO:0000256" key="1">
    <source>
        <dbReference type="ARBA" id="ARBA00038125"/>
    </source>
</evidence>
<gene>
    <name evidence="3" type="ORF">DGAL_LOCUS13219</name>
</gene>
<reference evidence="3" key="1">
    <citation type="submission" date="2021-11" db="EMBL/GenBank/DDBJ databases">
        <authorList>
            <person name="Schell T."/>
        </authorList>
    </citation>
    <scope>NUCLEOTIDE SEQUENCE</scope>
    <source>
        <strain evidence="3">M5</strain>
    </source>
</reference>
<accession>A0A8J2RZ06</accession>
<comment type="similarity">
    <text evidence="1">Belongs to the FAM89 family.</text>
</comment>
<feature type="region of interest" description="Disordered" evidence="2">
    <location>
        <begin position="1"/>
        <end position="63"/>
    </location>
</feature>
<feature type="compositionally biased region" description="Polar residues" evidence="2">
    <location>
        <begin position="11"/>
        <end position="33"/>
    </location>
</feature>
<comment type="caution">
    <text evidence="3">The sequence shown here is derived from an EMBL/GenBank/DDBJ whole genome shotgun (WGS) entry which is preliminary data.</text>
</comment>
<protein>
    <submittedName>
        <fullName evidence="3">Uncharacterized protein</fullName>
    </submittedName>
</protein>
<evidence type="ECO:0000313" key="4">
    <source>
        <dbReference type="Proteomes" id="UP000789390"/>
    </source>
</evidence>
<dbReference type="PANTHER" id="PTHR46949">
    <property type="entry name" value="LEUCINE REPEAT ADAPTER PROTEIN 25"/>
    <property type="match status" value="1"/>
</dbReference>
<feature type="region of interest" description="Disordered" evidence="2">
    <location>
        <begin position="132"/>
        <end position="157"/>
    </location>
</feature>
<dbReference type="EMBL" id="CAKKLH010000294">
    <property type="protein sequence ID" value="CAH0109734.1"/>
    <property type="molecule type" value="Genomic_DNA"/>
</dbReference>
<feature type="compositionally biased region" description="Low complexity" evidence="2">
    <location>
        <begin position="143"/>
        <end position="157"/>
    </location>
</feature>